<sequence length="67" mass="7507">MTAVSEAVRVAPPGNPLSRSVRDSMVVAKRNLIRMSRIPNPARSYRSGFISPRIRDDRANSLKEQVK</sequence>
<dbReference type="RefSeq" id="WP_069779027.1">
    <property type="nucleotide sequence ID" value="NZ_CP017248.1"/>
</dbReference>
<evidence type="ECO:0000313" key="2">
    <source>
        <dbReference type="EMBL" id="AOR32413.1"/>
    </source>
</evidence>
<protein>
    <submittedName>
        <fullName evidence="2">Integral membrane transport protein</fullName>
    </submittedName>
</protein>
<reference evidence="3" key="1">
    <citation type="submission" date="2016-09" db="EMBL/GenBank/DDBJ databases">
        <title>Streptomyces puniciscabiei strain:TW1S1 Genome sequencing and assembly.</title>
        <authorList>
            <person name="Kim M.-K."/>
            <person name="Kim S.B."/>
        </authorList>
    </citation>
    <scope>NUCLEOTIDE SEQUENCE [LARGE SCALE GENOMIC DNA]</scope>
    <source>
        <strain evidence="3">TW1S1</strain>
    </source>
</reference>
<gene>
    <name evidence="2" type="ORF">BFF78_16250</name>
</gene>
<dbReference type="AlphaFoldDB" id="A0A1D7Y9V3"/>
<accession>A0A1D7Y9V3</accession>
<name>A0A1D7Y9V3_9ACTN</name>
<feature type="region of interest" description="Disordered" evidence="1">
    <location>
        <begin position="44"/>
        <end position="67"/>
    </location>
</feature>
<evidence type="ECO:0000313" key="3">
    <source>
        <dbReference type="Proteomes" id="UP000094960"/>
    </source>
</evidence>
<evidence type="ECO:0000256" key="1">
    <source>
        <dbReference type="SAM" id="MobiDB-lite"/>
    </source>
</evidence>
<feature type="compositionally biased region" description="Basic and acidic residues" evidence="1">
    <location>
        <begin position="53"/>
        <end position="67"/>
    </location>
</feature>
<dbReference type="KEGG" id="spun:BFF78_16250"/>
<dbReference type="EMBL" id="CP017248">
    <property type="protein sequence ID" value="AOR32413.1"/>
    <property type="molecule type" value="Genomic_DNA"/>
</dbReference>
<organism evidence="2 3">
    <name type="scientific">Streptomyces fodineus</name>
    <dbReference type="NCBI Taxonomy" id="1904616"/>
    <lineage>
        <taxon>Bacteria</taxon>
        <taxon>Bacillati</taxon>
        <taxon>Actinomycetota</taxon>
        <taxon>Actinomycetes</taxon>
        <taxon>Kitasatosporales</taxon>
        <taxon>Streptomycetaceae</taxon>
        <taxon>Streptomyces</taxon>
    </lineage>
</organism>
<keyword evidence="3" id="KW-1185">Reference proteome</keyword>
<dbReference type="Proteomes" id="UP000094960">
    <property type="component" value="Chromosome"/>
</dbReference>
<proteinExistence type="predicted"/>